<sequence>MSERDEPAAELWKHHYEDFTMAHDGTEKSYCQCGAAVYPMKSLVQHQAEVALAHRKPRTVTTAAELDALPVGSVVRSDAGTIACKCEATRGVVFGDDRSFPWLKLATPATVLHEPEGER</sequence>
<dbReference type="EMBL" id="JAYGGQ010000001">
    <property type="protein sequence ID" value="MEA5453280.1"/>
    <property type="molecule type" value="Genomic_DNA"/>
</dbReference>
<dbReference type="RefSeq" id="WP_323277051.1">
    <property type="nucleotide sequence ID" value="NZ_JAYGGQ010000001.1"/>
</dbReference>
<reference evidence="1 2" key="1">
    <citation type="submission" date="2023-12" db="EMBL/GenBank/DDBJ databases">
        <title>Sinomonas terricola sp. nov, isolated from litchi orchard soil in Guangdong, PR China.</title>
        <authorList>
            <person name="Jiaxin W."/>
            <person name="Yang Z."/>
            <person name="Honghui Z."/>
        </authorList>
    </citation>
    <scope>NUCLEOTIDE SEQUENCE [LARGE SCALE GENOMIC DNA]</scope>
    <source>
        <strain evidence="1 2">JGH33</strain>
    </source>
</reference>
<evidence type="ECO:0000313" key="2">
    <source>
        <dbReference type="Proteomes" id="UP001304769"/>
    </source>
</evidence>
<organism evidence="1 2">
    <name type="scientific">Sinomonas terricola</name>
    <dbReference type="NCBI Taxonomy" id="3110330"/>
    <lineage>
        <taxon>Bacteria</taxon>
        <taxon>Bacillati</taxon>
        <taxon>Actinomycetota</taxon>
        <taxon>Actinomycetes</taxon>
        <taxon>Micrococcales</taxon>
        <taxon>Micrococcaceae</taxon>
        <taxon>Sinomonas</taxon>
    </lineage>
</organism>
<proteinExistence type="predicted"/>
<dbReference type="Proteomes" id="UP001304769">
    <property type="component" value="Unassembled WGS sequence"/>
</dbReference>
<protein>
    <submittedName>
        <fullName evidence="1">Uncharacterized protein</fullName>
    </submittedName>
</protein>
<keyword evidence="2" id="KW-1185">Reference proteome</keyword>
<evidence type="ECO:0000313" key="1">
    <source>
        <dbReference type="EMBL" id="MEA5453280.1"/>
    </source>
</evidence>
<name>A0ABU5T0V7_9MICC</name>
<gene>
    <name evidence="1" type="ORF">SPF06_00960</name>
</gene>
<comment type="caution">
    <text evidence="1">The sequence shown here is derived from an EMBL/GenBank/DDBJ whole genome shotgun (WGS) entry which is preliminary data.</text>
</comment>
<accession>A0ABU5T0V7</accession>